<name>A0AB39D6L0_9BURK</name>
<comment type="function">
    <text evidence="4">Has an important function as a repair enzyme for proteins that have been inactivated by oxidation. Catalyzes the reversible oxidation-reduction of methionine sulfoxide in proteins to methionine.</text>
</comment>
<accession>A0AB39D6L0</accession>
<reference evidence="8" key="1">
    <citation type="submission" date="2024-05" db="EMBL/GenBank/DDBJ databases">
        <authorList>
            <person name="Luo Y.-C."/>
            <person name="Nicholds J."/>
            <person name="Mortimer T."/>
            <person name="Maboni G."/>
        </authorList>
    </citation>
    <scope>NUCLEOTIDE SEQUENCE</scope>
    <source>
        <strain evidence="10">141555</strain>
        <strain evidence="9">144863</strain>
        <strain evidence="8">151108</strain>
        <strain evidence="7">151836</strain>
        <strain evidence="6">153920</strain>
    </source>
</reference>
<dbReference type="PANTHER" id="PTHR43774:SF1">
    <property type="entry name" value="PEPTIDE METHIONINE SULFOXIDE REDUCTASE MSRA 2"/>
    <property type="match status" value="1"/>
</dbReference>
<gene>
    <name evidence="4 8" type="primary">msrA</name>
    <name evidence="9" type="ORF">ABRY94_13735</name>
    <name evidence="6" type="ORF">ABRY99_13770</name>
    <name evidence="7" type="ORF">ABRZ04_12310</name>
    <name evidence="10" type="ORF">ABRZ07_06965</name>
    <name evidence="8" type="ORF">ABRZ09_10190</name>
</gene>
<evidence type="ECO:0000313" key="6">
    <source>
        <dbReference type="EMBL" id="XDJ41962.1"/>
    </source>
</evidence>
<dbReference type="GO" id="GO:0008113">
    <property type="term" value="F:peptide-methionine (S)-S-oxide reductase activity"/>
    <property type="evidence" value="ECO:0007669"/>
    <property type="project" value="UniProtKB-UniRule"/>
</dbReference>
<protein>
    <recommendedName>
        <fullName evidence="4">Peptide methionine sulfoxide reductase MsrA</fullName>
        <shortName evidence="4">Protein-methionine-S-oxide reductase</shortName>
        <ecNumber evidence="4">1.8.4.11</ecNumber>
    </recommendedName>
    <alternativeName>
        <fullName evidence="4">Peptide-methionine (S)-S-oxide reductase</fullName>
        <shortName evidence="4">Peptide Met(O) reductase</shortName>
    </alternativeName>
</protein>
<evidence type="ECO:0000259" key="5">
    <source>
        <dbReference type="Pfam" id="PF01625"/>
    </source>
</evidence>
<dbReference type="PANTHER" id="PTHR43774">
    <property type="entry name" value="PEPTIDE METHIONINE SULFOXIDE REDUCTASE"/>
    <property type="match status" value="1"/>
</dbReference>
<dbReference type="EMBL" id="CP158267">
    <property type="protein sequence ID" value="XDJ81232.1"/>
    <property type="molecule type" value="Genomic_DNA"/>
</dbReference>
<keyword evidence="1 4" id="KW-0560">Oxidoreductase</keyword>
<dbReference type="SUPFAM" id="SSF55068">
    <property type="entry name" value="Peptide methionine sulfoxide reductase"/>
    <property type="match status" value="1"/>
</dbReference>
<dbReference type="Pfam" id="PF01625">
    <property type="entry name" value="PMSR"/>
    <property type="match status" value="1"/>
</dbReference>
<feature type="active site" evidence="4">
    <location>
        <position position="18"/>
    </location>
</feature>
<feature type="domain" description="Peptide methionine sulphoxide reductase MsrA" evidence="5">
    <location>
        <begin position="11"/>
        <end position="162"/>
    </location>
</feature>
<dbReference type="EMBL" id="CP158262">
    <property type="protein sequence ID" value="XDJ69100.1"/>
    <property type="molecule type" value="Genomic_DNA"/>
</dbReference>
<comment type="similarity">
    <text evidence="4">Belongs to the MsrA Met sulfoxide reductase family.</text>
</comment>
<organism evidence="8">
    <name type="scientific">Castellaniella ginsengisoli</name>
    <dbReference type="NCBI Taxonomy" id="546114"/>
    <lineage>
        <taxon>Bacteria</taxon>
        <taxon>Pseudomonadati</taxon>
        <taxon>Pseudomonadota</taxon>
        <taxon>Betaproteobacteria</taxon>
        <taxon>Burkholderiales</taxon>
        <taxon>Alcaligenaceae</taxon>
        <taxon>Castellaniella</taxon>
    </lineage>
</organism>
<evidence type="ECO:0000256" key="2">
    <source>
        <dbReference type="ARBA" id="ARBA00047806"/>
    </source>
</evidence>
<evidence type="ECO:0000313" key="8">
    <source>
        <dbReference type="EMBL" id="XDJ49613.1"/>
    </source>
</evidence>
<proteinExistence type="inferred from homology"/>
<evidence type="ECO:0000313" key="9">
    <source>
        <dbReference type="EMBL" id="XDJ69100.1"/>
    </source>
</evidence>
<comment type="catalytic activity">
    <reaction evidence="3 4">
        <text>[thioredoxin]-disulfide + L-methionine + H2O = L-methionine (S)-S-oxide + [thioredoxin]-dithiol</text>
        <dbReference type="Rhea" id="RHEA:19993"/>
        <dbReference type="Rhea" id="RHEA-COMP:10698"/>
        <dbReference type="Rhea" id="RHEA-COMP:10700"/>
        <dbReference type="ChEBI" id="CHEBI:15377"/>
        <dbReference type="ChEBI" id="CHEBI:29950"/>
        <dbReference type="ChEBI" id="CHEBI:50058"/>
        <dbReference type="ChEBI" id="CHEBI:57844"/>
        <dbReference type="ChEBI" id="CHEBI:58772"/>
        <dbReference type="EC" id="1.8.4.11"/>
    </reaction>
</comment>
<evidence type="ECO:0000313" key="10">
    <source>
        <dbReference type="EMBL" id="XDJ81232.1"/>
    </source>
</evidence>
<dbReference type="InterPro" id="IPR002569">
    <property type="entry name" value="Met_Sox_Rdtase_MsrA_dom"/>
</dbReference>
<dbReference type="EMBL" id="CP158254">
    <property type="protein sequence ID" value="XDJ47072.1"/>
    <property type="molecule type" value="Genomic_DNA"/>
</dbReference>
<evidence type="ECO:0000256" key="3">
    <source>
        <dbReference type="ARBA" id="ARBA00048782"/>
    </source>
</evidence>
<dbReference type="NCBIfam" id="TIGR00401">
    <property type="entry name" value="msrA"/>
    <property type="match status" value="1"/>
</dbReference>
<dbReference type="EMBL" id="CP158255">
    <property type="protein sequence ID" value="XDJ49613.1"/>
    <property type="molecule type" value="Genomic_DNA"/>
</dbReference>
<dbReference type="RefSeq" id="WP_368639651.1">
    <property type="nucleotide sequence ID" value="NZ_CP158252.1"/>
</dbReference>
<evidence type="ECO:0000256" key="1">
    <source>
        <dbReference type="ARBA" id="ARBA00023002"/>
    </source>
</evidence>
<evidence type="ECO:0000256" key="4">
    <source>
        <dbReference type="HAMAP-Rule" id="MF_01401"/>
    </source>
</evidence>
<dbReference type="HAMAP" id="MF_01401">
    <property type="entry name" value="MsrA"/>
    <property type="match status" value="1"/>
</dbReference>
<dbReference type="AlphaFoldDB" id="A0AB39D6L0"/>
<dbReference type="EMBL" id="CP158252">
    <property type="protein sequence ID" value="XDJ41962.1"/>
    <property type="molecule type" value="Genomic_DNA"/>
</dbReference>
<dbReference type="Gene3D" id="3.30.1060.10">
    <property type="entry name" value="Peptide methionine sulphoxide reductase MsrA"/>
    <property type="match status" value="1"/>
</dbReference>
<dbReference type="InterPro" id="IPR036509">
    <property type="entry name" value="Met_Sox_Rdtase_MsrA_sf"/>
</dbReference>
<sequence length="181" mass="20312">MESRENPVFDTALFGGGCFWCLEPVFRALDGVLDVSPGYCGGHVDHPTYEQVCRKDTGHVEVVRITFDPARVGYRTLLEVFFGTHDPTTPERQGNDVGPQYASVIFTSNPAQTALARAVRAEAQAAFDDPIVTRIETAGVFWPAEAVHSEYYRRNPEQGYCQFVIAPKLAKFRQRYAHLLR</sequence>
<evidence type="ECO:0000313" key="7">
    <source>
        <dbReference type="EMBL" id="XDJ47072.1"/>
    </source>
</evidence>
<comment type="catalytic activity">
    <reaction evidence="2 4">
        <text>L-methionyl-[protein] + [thioredoxin]-disulfide + H2O = L-methionyl-(S)-S-oxide-[protein] + [thioredoxin]-dithiol</text>
        <dbReference type="Rhea" id="RHEA:14217"/>
        <dbReference type="Rhea" id="RHEA-COMP:10698"/>
        <dbReference type="Rhea" id="RHEA-COMP:10700"/>
        <dbReference type="Rhea" id="RHEA-COMP:12313"/>
        <dbReference type="Rhea" id="RHEA-COMP:12315"/>
        <dbReference type="ChEBI" id="CHEBI:15377"/>
        <dbReference type="ChEBI" id="CHEBI:16044"/>
        <dbReference type="ChEBI" id="CHEBI:29950"/>
        <dbReference type="ChEBI" id="CHEBI:44120"/>
        <dbReference type="ChEBI" id="CHEBI:50058"/>
        <dbReference type="EC" id="1.8.4.11"/>
    </reaction>
</comment>
<dbReference type="EC" id="1.8.4.11" evidence="4"/>